<dbReference type="RefSeq" id="XP_005091432.1">
    <property type="nucleotide sequence ID" value="XM_005091375.3"/>
</dbReference>
<proteinExistence type="predicted"/>
<gene>
    <name evidence="2 3" type="primary">LOC101863238</name>
</gene>
<name>A0ABM1W4I0_APLCA</name>
<evidence type="ECO:0000313" key="3">
    <source>
        <dbReference type="RefSeq" id="XP_035829573.1"/>
    </source>
</evidence>
<organism evidence="1 3">
    <name type="scientific">Aplysia californica</name>
    <name type="common">California sea hare</name>
    <dbReference type="NCBI Taxonomy" id="6500"/>
    <lineage>
        <taxon>Eukaryota</taxon>
        <taxon>Metazoa</taxon>
        <taxon>Spiralia</taxon>
        <taxon>Lophotrochozoa</taxon>
        <taxon>Mollusca</taxon>
        <taxon>Gastropoda</taxon>
        <taxon>Heterobranchia</taxon>
        <taxon>Euthyneura</taxon>
        <taxon>Tectipleura</taxon>
        <taxon>Aplysiida</taxon>
        <taxon>Aplysioidea</taxon>
        <taxon>Aplysiidae</taxon>
        <taxon>Aplysia</taxon>
    </lineage>
</organism>
<reference evidence="2 3" key="1">
    <citation type="submission" date="2025-05" db="UniProtKB">
        <authorList>
            <consortium name="RefSeq"/>
        </authorList>
    </citation>
    <scope>IDENTIFICATION</scope>
</reference>
<protein>
    <submittedName>
        <fullName evidence="2 3">Uncharacterized protein LOC101863238</fullName>
    </submittedName>
</protein>
<evidence type="ECO:0000313" key="2">
    <source>
        <dbReference type="RefSeq" id="XP_005091432.1"/>
    </source>
</evidence>
<dbReference type="Proteomes" id="UP000694888">
    <property type="component" value="Unplaced"/>
</dbReference>
<dbReference type="GeneID" id="101863238"/>
<dbReference type="RefSeq" id="XP_035829573.1">
    <property type="nucleotide sequence ID" value="XM_035973680.1"/>
</dbReference>
<accession>A0ABM1W4I0</accession>
<evidence type="ECO:0000313" key="1">
    <source>
        <dbReference type="Proteomes" id="UP000694888"/>
    </source>
</evidence>
<sequence length="173" mass="19805">MAASCLGAFGSYKLQYSRYLKDRLERERTEAPAQNETVWVTKRYAPTDERVIAPVPRHKHVVPTRASYLRTGDIHWIPVSDPPLSSFNRPSGPPMNVVYVSHPATRSEEWSTLRQMLPSYGNVWRVDQPNWGTASGPPPTPLPRLTGRLPHVNSCMTKYVDDMHKTHRQFKHC</sequence>
<keyword evidence="1" id="KW-1185">Reference proteome</keyword>